<dbReference type="PRINTS" id="PR00509">
    <property type="entry name" value="PGMPMM"/>
</dbReference>
<dbReference type="InterPro" id="IPR005844">
    <property type="entry name" value="A-D-PHexomutase_a/b/a-I"/>
</dbReference>
<dbReference type="InterPro" id="IPR005841">
    <property type="entry name" value="Alpha-D-phosphohexomutase_SF"/>
</dbReference>
<feature type="binding site" evidence="6">
    <location>
        <position position="261"/>
    </location>
    <ligand>
        <name>Mg(2+)</name>
        <dbReference type="ChEBI" id="CHEBI:18420"/>
    </ligand>
</feature>
<dbReference type="PANTHER" id="PTHR42946:SF1">
    <property type="entry name" value="PHOSPHOGLUCOMUTASE (ALPHA-D-GLUCOSE-1,6-BISPHOSPHATE-DEPENDENT)"/>
    <property type="match status" value="1"/>
</dbReference>
<dbReference type="Gene3D" id="3.30.310.50">
    <property type="entry name" value="Alpha-D-phosphohexomutase, C-terminal domain"/>
    <property type="match status" value="1"/>
</dbReference>
<feature type="domain" description="Alpha-D-phosphohexomutase alpha/beta/alpha" evidence="10">
    <location>
        <begin position="15"/>
        <end position="153"/>
    </location>
</feature>
<dbReference type="InterPro" id="IPR016055">
    <property type="entry name" value="A-D-PHexomutase_a/b/a-I/II/III"/>
</dbReference>
<evidence type="ECO:0000313" key="15">
    <source>
        <dbReference type="Proteomes" id="UP000194546"/>
    </source>
</evidence>
<feature type="active site" description="Phosphoserine intermediate" evidence="6">
    <location>
        <position position="120"/>
    </location>
</feature>
<evidence type="ECO:0000256" key="6">
    <source>
        <dbReference type="HAMAP-Rule" id="MF_01554"/>
    </source>
</evidence>
<feature type="domain" description="Alpha-D-phosphohexomutase alpha/beta/alpha" evidence="12">
    <location>
        <begin position="276"/>
        <end position="382"/>
    </location>
</feature>
<comment type="catalytic activity">
    <reaction evidence="6 8">
        <text>alpha-D-glucosamine 1-phosphate = D-glucosamine 6-phosphate</text>
        <dbReference type="Rhea" id="RHEA:23424"/>
        <dbReference type="ChEBI" id="CHEBI:58516"/>
        <dbReference type="ChEBI" id="CHEBI:58725"/>
        <dbReference type="EC" id="5.4.2.10"/>
    </reaction>
</comment>
<dbReference type="InterPro" id="IPR005843">
    <property type="entry name" value="A-D-PHexomutase_C"/>
</dbReference>
<evidence type="ECO:0000259" key="9">
    <source>
        <dbReference type="Pfam" id="PF00408"/>
    </source>
</evidence>
<feature type="modified residue" description="Phosphoserine" evidence="6">
    <location>
        <position position="120"/>
    </location>
</feature>
<dbReference type="Gene3D" id="3.40.120.10">
    <property type="entry name" value="Alpha-D-Glucose-1,6-Bisphosphate, subunit A, domain 3"/>
    <property type="match status" value="3"/>
</dbReference>
<reference evidence="14 16" key="2">
    <citation type="submission" date="2017-03" db="EMBL/GenBank/DDBJ databases">
        <title>Genome analysis of strain PAMC 26577.</title>
        <authorList>
            <person name="Oh H.-M."/>
            <person name="Yang J.-A."/>
        </authorList>
    </citation>
    <scope>NUCLEOTIDE SEQUENCE [LARGE SCALE GENOMIC DNA]</scope>
    <source>
        <strain evidence="14 16">PAMC 26577</strain>
    </source>
</reference>
<evidence type="ECO:0000313" key="13">
    <source>
        <dbReference type="EMBL" id="OTP73374.1"/>
    </source>
</evidence>
<dbReference type="GO" id="GO:0009252">
    <property type="term" value="P:peptidoglycan biosynthetic process"/>
    <property type="evidence" value="ECO:0007669"/>
    <property type="project" value="UniProtKB-ARBA"/>
</dbReference>
<dbReference type="Proteomes" id="UP000195221">
    <property type="component" value="Unassembled WGS sequence"/>
</dbReference>
<evidence type="ECO:0000259" key="12">
    <source>
        <dbReference type="Pfam" id="PF02880"/>
    </source>
</evidence>
<dbReference type="Proteomes" id="UP000194546">
    <property type="component" value="Unassembled WGS sequence"/>
</dbReference>
<evidence type="ECO:0000256" key="8">
    <source>
        <dbReference type="RuleBase" id="RU004327"/>
    </source>
</evidence>
<dbReference type="EMBL" id="NBTZ01000077">
    <property type="protein sequence ID" value="OTP73579.1"/>
    <property type="molecule type" value="Genomic_DNA"/>
</dbReference>
<dbReference type="InterPro" id="IPR005846">
    <property type="entry name" value="A-D-PHexomutase_a/b/a-III"/>
</dbReference>
<evidence type="ECO:0000256" key="3">
    <source>
        <dbReference type="ARBA" id="ARBA00022723"/>
    </source>
</evidence>
<keyword evidence="3 6" id="KW-0479">Metal-binding</keyword>
<comment type="PTM">
    <text evidence="6">Activated by phosphorylation.</text>
</comment>
<dbReference type="Pfam" id="PF02878">
    <property type="entry name" value="PGM_PMM_I"/>
    <property type="match status" value="1"/>
</dbReference>
<comment type="caution">
    <text evidence="14">The sequence shown here is derived from an EMBL/GenBank/DDBJ whole genome shotgun (WGS) entry which is preliminary data.</text>
</comment>
<dbReference type="Pfam" id="PF02880">
    <property type="entry name" value="PGM_PMM_III"/>
    <property type="match status" value="1"/>
</dbReference>
<feature type="domain" description="Alpha-D-phosphohexomutase C-terminal" evidence="9">
    <location>
        <begin position="391"/>
        <end position="457"/>
    </location>
</feature>
<dbReference type="FunFam" id="3.40.120.10:FF:000001">
    <property type="entry name" value="Phosphoglucosamine mutase"/>
    <property type="match status" value="1"/>
</dbReference>
<dbReference type="InterPro" id="IPR016066">
    <property type="entry name" value="A-D-PHexomutase_CS"/>
</dbReference>
<evidence type="ECO:0000256" key="1">
    <source>
        <dbReference type="ARBA" id="ARBA00010231"/>
    </source>
</evidence>
<feature type="binding site" evidence="6">
    <location>
        <position position="263"/>
    </location>
    <ligand>
        <name>Mg(2+)</name>
        <dbReference type="ChEBI" id="CHEBI:18420"/>
    </ligand>
</feature>
<dbReference type="HAMAP" id="MF_01554_B">
    <property type="entry name" value="GlmM_B"/>
    <property type="match status" value="1"/>
</dbReference>
<dbReference type="InterPro" id="IPR036900">
    <property type="entry name" value="A-D-PHexomutase_C_sf"/>
</dbReference>
<proteinExistence type="inferred from homology"/>
<name>A0A242MQH7_CABSO</name>
<evidence type="ECO:0000256" key="4">
    <source>
        <dbReference type="ARBA" id="ARBA00022842"/>
    </source>
</evidence>
<comment type="function">
    <text evidence="6 8">Catalyzes the conversion of glucosamine-6-phosphate to glucosamine-1-phosphate.</text>
</comment>
<dbReference type="PROSITE" id="PS00710">
    <property type="entry name" value="PGM_PMM"/>
    <property type="match status" value="1"/>
</dbReference>
<evidence type="ECO:0000256" key="2">
    <source>
        <dbReference type="ARBA" id="ARBA00022553"/>
    </source>
</evidence>
<dbReference type="NCBIfam" id="NF008139">
    <property type="entry name" value="PRK10887.1"/>
    <property type="match status" value="1"/>
</dbReference>
<accession>A0A242MQH7</accession>
<dbReference type="FunFam" id="3.40.120.10:FF:000003">
    <property type="entry name" value="Phosphoglucosamine mutase"/>
    <property type="match status" value="1"/>
</dbReference>
<dbReference type="CDD" id="cd05802">
    <property type="entry name" value="GlmM"/>
    <property type="match status" value="1"/>
</dbReference>
<dbReference type="Pfam" id="PF00408">
    <property type="entry name" value="PGM_PMM_IV"/>
    <property type="match status" value="1"/>
</dbReference>
<dbReference type="SUPFAM" id="SSF53738">
    <property type="entry name" value="Phosphoglucomutase, first 3 domains"/>
    <property type="match status" value="3"/>
</dbReference>
<feature type="binding site" description="via phosphate group" evidence="6">
    <location>
        <position position="120"/>
    </location>
    <ligand>
        <name>Mg(2+)</name>
        <dbReference type="ChEBI" id="CHEBI:18420"/>
    </ligand>
</feature>
<dbReference type="InterPro" id="IPR050060">
    <property type="entry name" value="Phosphoglucosamine_mutase"/>
</dbReference>
<dbReference type="EMBL" id="NBTY01000100">
    <property type="protein sequence ID" value="OTP73374.1"/>
    <property type="molecule type" value="Genomic_DNA"/>
</dbReference>
<dbReference type="GO" id="GO:0000287">
    <property type="term" value="F:magnesium ion binding"/>
    <property type="evidence" value="ECO:0007669"/>
    <property type="project" value="UniProtKB-UniRule"/>
</dbReference>
<evidence type="ECO:0000256" key="5">
    <source>
        <dbReference type="ARBA" id="ARBA00023235"/>
    </source>
</evidence>
<sequence>MKRVQREETNKNMARRYFGTDGIRGKVGESPITPDFVLRLGYAAGKVLAGADQWAQRGNRPTVLIGKDTRVSGYMLEAALESGFSAAGVDVMLAGPIPTPGVAYLTRALRLAAGVVISASHNPYYDNGIKFFSADGNKLPDEVELQIEAQLDEPMSCAPSELLGKARRLDDARGRYIEFCKSTFPASFDLHGLKLVVDCAHGAAYDVAPQVFHELGAEVVTIGVSPNGFNINDGVGATAPDALVKAVKEHRAHIGIALDGDADRLQIVDASGRLYNGDELLYVLVNDRIATDGKIDGAVGTLMTNMAVEVALKQAGVKFVRAAVGDRYVLEKLRENNWVLGAEGSGHILSLDRHSTGDGIVSALLVLAAVKRSGRALADLLEGVSLFPQKLINVRMSPGADWKSSDAISRAIADAERELESKGRVLIRASGTEPVLRVMVEAASQTEAVRHAENIAKVVKEATT</sequence>
<dbReference type="Pfam" id="PF02879">
    <property type="entry name" value="PGM_PMM_II"/>
    <property type="match status" value="1"/>
</dbReference>
<feature type="domain" description="Alpha-D-phosphohexomutase alpha/beta/alpha" evidence="11">
    <location>
        <begin position="175"/>
        <end position="272"/>
    </location>
</feature>
<comment type="cofactor">
    <cofactor evidence="6">
        <name>Mg(2+)</name>
        <dbReference type="ChEBI" id="CHEBI:18420"/>
    </cofactor>
    <text evidence="6">Binds 1 Mg(2+) ion per subunit.</text>
</comment>
<protein>
    <recommendedName>
        <fullName evidence="6 8">Phosphoglucosamine mutase</fullName>
        <ecNumber evidence="6 8">5.4.2.10</ecNumber>
    </recommendedName>
</protein>
<dbReference type="PANTHER" id="PTHR42946">
    <property type="entry name" value="PHOSPHOHEXOSE MUTASE"/>
    <property type="match status" value="1"/>
</dbReference>
<evidence type="ECO:0000259" key="10">
    <source>
        <dbReference type="Pfam" id="PF02878"/>
    </source>
</evidence>
<keyword evidence="2 6" id="KW-0597">Phosphoprotein</keyword>
<dbReference type="GO" id="GO:0005975">
    <property type="term" value="P:carbohydrate metabolic process"/>
    <property type="evidence" value="ECO:0007669"/>
    <property type="project" value="InterPro"/>
</dbReference>
<dbReference type="InterPro" id="IPR006352">
    <property type="entry name" value="GlmM_bact"/>
</dbReference>
<evidence type="ECO:0000313" key="16">
    <source>
        <dbReference type="Proteomes" id="UP000195221"/>
    </source>
</evidence>
<evidence type="ECO:0000313" key="14">
    <source>
        <dbReference type="EMBL" id="OTP73579.1"/>
    </source>
</evidence>
<reference evidence="13 15" key="1">
    <citation type="submission" date="2017-03" db="EMBL/GenBank/DDBJ databases">
        <title>Genome analysis of strain PAMC 26510.</title>
        <authorList>
            <person name="Oh H.-M."/>
            <person name="Yang J.-A."/>
        </authorList>
    </citation>
    <scope>NUCLEOTIDE SEQUENCE [LARGE SCALE GENOMIC DNA]</scope>
    <source>
        <strain evidence="13 15">PAMC 26510</strain>
    </source>
</reference>
<dbReference type="EC" id="5.4.2.10" evidence="6 8"/>
<dbReference type="GO" id="GO:0005829">
    <property type="term" value="C:cytosol"/>
    <property type="evidence" value="ECO:0007669"/>
    <property type="project" value="TreeGrafter"/>
</dbReference>
<dbReference type="FunFam" id="3.30.310.50:FF:000001">
    <property type="entry name" value="Phosphoglucosamine mutase"/>
    <property type="match status" value="1"/>
</dbReference>
<gene>
    <name evidence="6" type="primary">glmM</name>
    <name evidence="13" type="ORF">PAMC26510_19055</name>
    <name evidence="14" type="ORF">PAMC26577_18060</name>
</gene>
<evidence type="ECO:0000259" key="11">
    <source>
        <dbReference type="Pfam" id="PF02879"/>
    </source>
</evidence>
<evidence type="ECO:0000256" key="7">
    <source>
        <dbReference type="RuleBase" id="RU004326"/>
    </source>
</evidence>
<dbReference type="GO" id="GO:0008966">
    <property type="term" value="F:phosphoglucosamine mutase activity"/>
    <property type="evidence" value="ECO:0007669"/>
    <property type="project" value="UniProtKB-UniRule"/>
</dbReference>
<keyword evidence="5 6" id="KW-0413">Isomerase</keyword>
<dbReference type="GO" id="GO:0004615">
    <property type="term" value="F:phosphomannomutase activity"/>
    <property type="evidence" value="ECO:0007669"/>
    <property type="project" value="TreeGrafter"/>
</dbReference>
<dbReference type="NCBIfam" id="TIGR01455">
    <property type="entry name" value="glmM"/>
    <property type="match status" value="1"/>
</dbReference>
<dbReference type="SUPFAM" id="SSF55957">
    <property type="entry name" value="Phosphoglucomutase, C-terminal domain"/>
    <property type="match status" value="1"/>
</dbReference>
<dbReference type="GO" id="GO:0006048">
    <property type="term" value="P:UDP-N-acetylglucosamine biosynthetic process"/>
    <property type="evidence" value="ECO:0007669"/>
    <property type="project" value="TreeGrafter"/>
</dbReference>
<keyword evidence="4 6" id="KW-0460">Magnesium</keyword>
<dbReference type="AlphaFoldDB" id="A0A242MQH7"/>
<dbReference type="InterPro" id="IPR005845">
    <property type="entry name" value="A-D-PHexomutase_a/b/a-II"/>
</dbReference>
<feature type="binding site" evidence="6">
    <location>
        <position position="259"/>
    </location>
    <ligand>
        <name>Mg(2+)</name>
        <dbReference type="ChEBI" id="CHEBI:18420"/>
    </ligand>
</feature>
<organism evidence="14 16">
    <name type="scientific">Caballeronia sordidicola</name>
    <name type="common">Burkholderia sordidicola</name>
    <dbReference type="NCBI Taxonomy" id="196367"/>
    <lineage>
        <taxon>Bacteria</taxon>
        <taxon>Pseudomonadati</taxon>
        <taxon>Pseudomonadota</taxon>
        <taxon>Betaproteobacteria</taxon>
        <taxon>Burkholderiales</taxon>
        <taxon>Burkholderiaceae</taxon>
        <taxon>Caballeronia</taxon>
    </lineage>
</organism>
<comment type="similarity">
    <text evidence="1 6 7">Belongs to the phosphohexose mutase family.</text>
</comment>